<reference evidence="2 3" key="1">
    <citation type="submission" date="2018-03" db="EMBL/GenBank/DDBJ databases">
        <title>Genomic Encyclopedia of Archaeal and Bacterial Type Strains, Phase II (KMG-II): from individual species to whole genera.</title>
        <authorList>
            <person name="Goeker M."/>
        </authorList>
    </citation>
    <scope>NUCLEOTIDE SEQUENCE [LARGE SCALE GENOMIC DNA]</scope>
    <source>
        <strain evidence="2 3">DSM 100212</strain>
    </source>
</reference>
<sequence length="175" mass="18941">MYLTDKFMRGALFASAVAFGALAPHSAAALDAPVGPVVLSVKGNITETNNGDQADFDTAMLEALGIQEFQTTTIWTEGTKTFEGPTLRAILEAVGAKSDNIRAVALNDYAIEMAAPAEDYPGPVIALRMDGNAMPVRNKGPLWLVYPYDSDPAFRTEVVYANSIWQLRNIEVQED</sequence>
<name>A0A2T0WFY1_9RHOB</name>
<keyword evidence="3" id="KW-1185">Reference proteome</keyword>
<keyword evidence="1" id="KW-0732">Signal</keyword>
<organism evidence="2 3">
    <name type="scientific">Donghicola tyrosinivorans</name>
    <dbReference type="NCBI Taxonomy" id="1652492"/>
    <lineage>
        <taxon>Bacteria</taxon>
        <taxon>Pseudomonadati</taxon>
        <taxon>Pseudomonadota</taxon>
        <taxon>Alphaproteobacteria</taxon>
        <taxon>Rhodobacterales</taxon>
        <taxon>Roseobacteraceae</taxon>
        <taxon>Donghicola</taxon>
    </lineage>
</organism>
<evidence type="ECO:0000313" key="3">
    <source>
        <dbReference type="Proteomes" id="UP000238392"/>
    </source>
</evidence>
<gene>
    <name evidence="2" type="ORF">CLV74_11573</name>
</gene>
<proteinExistence type="predicted"/>
<dbReference type="AlphaFoldDB" id="A0A2T0WFY1"/>
<evidence type="ECO:0000256" key="1">
    <source>
        <dbReference type="SAM" id="SignalP"/>
    </source>
</evidence>
<dbReference type="InterPro" id="IPR036374">
    <property type="entry name" value="OxRdtase_Mopterin-bd_sf"/>
</dbReference>
<dbReference type="RefSeq" id="WP_245888593.1">
    <property type="nucleotide sequence ID" value="NZ_PVTQ01000015.1"/>
</dbReference>
<protein>
    <recommendedName>
        <fullName evidence="4">Oxidoreductase molybdopterin-binding domain-containing protein</fullName>
    </recommendedName>
</protein>
<feature type="signal peptide" evidence="1">
    <location>
        <begin position="1"/>
        <end position="29"/>
    </location>
</feature>
<evidence type="ECO:0000313" key="2">
    <source>
        <dbReference type="EMBL" id="PRY85620.1"/>
    </source>
</evidence>
<comment type="caution">
    <text evidence="2">The sequence shown here is derived from an EMBL/GenBank/DDBJ whole genome shotgun (WGS) entry which is preliminary data.</text>
</comment>
<dbReference type="SUPFAM" id="SSF56524">
    <property type="entry name" value="Oxidoreductase molybdopterin-binding domain"/>
    <property type="match status" value="1"/>
</dbReference>
<evidence type="ECO:0008006" key="4">
    <source>
        <dbReference type="Google" id="ProtNLM"/>
    </source>
</evidence>
<accession>A0A2T0WFY1</accession>
<dbReference type="EMBL" id="PVTQ01000015">
    <property type="protein sequence ID" value="PRY85620.1"/>
    <property type="molecule type" value="Genomic_DNA"/>
</dbReference>
<dbReference type="Proteomes" id="UP000238392">
    <property type="component" value="Unassembled WGS sequence"/>
</dbReference>
<dbReference type="Gene3D" id="3.90.420.10">
    <property type="entry name" value="Oxidoreductase, molybdopterin-binding domain"/>
    <property type="match status" value="1"/>
</dbReference>
<feature type="chain" id="PRO_5015760218" description="Oxidoreductase molybdopterin-binding domain-containing protein" evidence="1">
    <location>
        <begin position="30"/>
        <end position="175"/>
    </location>
</feature>